<name>A0A803R4F3_CANSA</name>
<sequence>MKNSHLLLTFKKFANHTRRRRFTSTISNSRAFMKTRLPKALAFRFGPIVAVFVSLYSISTGFYK</sequence>
<organism evidence="2 3">
    <name type="scientific">Cannabis sativa</name>
    <name type="common">Hemp</name>
    <name type="synonym">Marijuana</name>
    <dbReference type="NCBI Taxonomy" id="3483"/>
    <lineage>
        <taxon>Eukaryota</taxon>
        <taxon>Viridiplantae</taxon>
        <taxon>Streptophyta</taxon>
        <taxon>Embryophyta</taxon>
        <taxon>Tracheophyta</taxon>
        <taxon>Spermatophyta</taxon>
        <taxon>Magnoliopsida</taxon>
        <taxon>eudicotyledons</taxon>
        <taxon>Gunneridae</taxon>
        <taxon>Pentapetalae</taxon>
        <taxon>rosids</taxon>
        <taxon>fabids</taxon>
        <taxon>Rosales</taxon>
        <taxon>Cannabaceae</taxon>
        <taxon>Cannabis</taxon>
    </lineage>
</organism>
<evidence type="ECO:0000313" key="3">
    <source>
        <dbReference type="Proteomes" id="UP000596661"/>
    </source>
</evidence>
<keyword evidence="1" id="KW-0812">Transmembrane</keyword>
<dbReference type="EMBL" id="UZAU01000541">
    <property type="status" value="NOT_ANNOTATED_CDS"/>
    <property type="molecule type" value="Genomic_DNA"/>
</dbReference>
<evidence type="ECO:0000256" key="1">
    <source>
        <dbReference type="SAM" id="Phobius"/>
    </source>
</evidence>
<reference evidence="2" key="2">
    <citation type="submission" date="2021-03" db="UniProtKB">
        <authorList>
            <consortium name="EnsemblPlants"/>
        </authorList>
    </citation>
    <scope>IDENTIFICATION</scope>
</reference>
<evidence type="ECO:0000313" key="2">
    <source>
        <dbReference type="EnsemblPlants" id="cds.novel_model_4978_5bd9a17a"/>
    </source>
</evidence>
<dbReference type="Proteomes" id="UP000596661">
    <property type="component" value="Chromosome 5"/>
</dbReference>
<keyword evidence="1" id="KW-0472">Membrane</keyword>
<accession>A0A803R4F3</accession>
<proteinExistence type="predicted"/>
<reference evidence="2" key="1">
    <citation type="submission" date="2018-11" db="EMBL/GenBank/DDBJ databases">
        <authorList>
            <person name="Grassa J C."/>
        </authorList>
    </citation>
    <scope>NUCLEOTIDE SEQUENCE [LARGE SCALE GENOMIC DNA]</scope>
</reference>
<keyword evidence="1" id="KW-1133">Transmembrane helix</keyword>
<protein>
    <submittedName>
        <fullName evidence="2">Uncharacterized protein</fullName>
    </submittedName>
</protein>
<dbReference type="Gramene" id="novel_model_4978_5bd9a17a">
    <property type="protein sequence ID" value="cds.novel_model_4978_5bd9a17a"/>
    <property type="gene ID" value="novel_gene_2596_5bd9a17a"/>
</dbReference>
<dbReference type="AlphaFoldDB" id="A0A803R4F3"/>
<keyword evidence="3" id="KW-1185">Reference proteome</keyword>
<dbReference type="EnsemblPlants" id="novel_model_4978_5bd9a17a">
    <property type="protein sequence ID" value="cds.novel_model_4978_5bd9a17a"/>
    <property type="gene ID" value="novel_gene_2596_5bd9a17a"/>
</dbReference>
<feature type="transmembrane region" description="Helical" evidence="1">
    <location>
        <begin position="41"/>
        <end position="63"/>
    </location>
</feature>